<dbReference type="EnsemblProtists" id="EOD34426">
    <property type="protein sequence ID" value="EOD34426"/>
    <property type="gene ID" value="EMIHUDRAFT_111272"/>
</dbReference>
<evidence type="ECO:0000256" key="1">
    <source>
        <dbReference type="SAM" id="MobiDB-lite"/>
    </source>
</evidence>
<dbReference type="Pfam" id="PF09353">
    <property type="entry name" value="DUF1995"/>
    <property type="match status" value="1"/>
</dbReference>
<dbReference type="AlphaFoldDB" id="A0A0D3KF91"/>
<feature type="chain" id="PRO_5044291790" description="DUF1995 domain-containing protein" evidence="2">
    <location>
        <begin position="16"/>
        <end position="280"/>
    </location>
</feature>
<dbReference type="Proteomes" id="UP000013827">
    <property type="component" value="Unassembled WGS sequence"/>
</dbReference>
<dbReference type="PaxDb" id="2903-EOD34426"/>
<keyword evidence="2" id="KW-0732">Signal</keyword>
<evidence type="ECO:0000256" key="2">
    <source>
        <dbReference type="SAM" id="SignalP"/>
    </source>
</evidence>
<dbReference type="GeneID" id="17279696"/>
<dbReference type="KEGG" id="ehx:EMIHUDRAFT_111272"/>
<keyword evidence="5" id="KW-1185">Reference proteome</keyword>
<evidence type="ECO:0000313" key="5">
    <source>
        <dbReference type="Proteomes" id="UP000013827"/>
    </source>
</evidence>
<feature type="domain" description="DUF1995" evidence="3">
    <location>
        <begin position="17"/>
        <end position="185"/>
    </location>
</feature>
<organism evidence="4 5">
    <name type="scientific">Emiliania huxleyi (strain CCMP1516)</name>
    <dbReference type="NCBI Taxonomy" id="280463"/>
    <lineage>
        <taxon>Eukaryota</taxon>
        <taxon>Haptista</taxon>
        <taxon>Haptophyta</taxon>
        <taxon>Prymnesiophyceae</taxon>
        <taxon>Isochrysidales</taxon>
        <taxon>Noelaerhabdaceae</taxon>
        <taxon>Emiliania</taxon>
    </lineage>
</organism>
<feature type="region of interest" description="Disordered" evidence="1">
    <location>
        <begin position="243"/>
        <end position="280"/>
    </location>
</feature>
<accession>A0A0D3KF91</accession>
<feature type="compositionally biased region" description="Basic and acidic residues" evidence="1">
    <location>
        <begin position="248"/>
        <end position="280"/>
    </location>
</feature>
<dbReference type="RefSeq" id="XP_005786855.1">
    <property type="nucleotide sequence ID" value="XM_005786798.1"/>
</dbReference>
<evidence type="ECO:0000313" key="4">
    <source>
        <dbReference type="EnsemblProtists" id="EOD34426"/>
    </source>
</evidence>
<feature type="signal peptide" evidence="2">
    <location>
        <begin position="1"/>
        <end position="15"/>
    </location>
</feature>
<reference evidence="5" key="1">
    <citation type="journal article" date="2013" name="Nature">
        <title>Pan genome of the phytoplankton Emiliania underpins its global distribution.</title>
        <authorList>
            <person name="Read B.A."/>
            <person name="Kegel J."/>
            <person name="Klute M.J."/>
            <person name="Kuo A."/>
            <person name="Lefebvre S.C."/>
            <person name="Maumus F."/>
            <person name="Mayer C."/>
            <person name="Miller J."/>
            <person name="Monier A."/>
            <person name="Salamov A."/>
            <person name="Young J."/>
            <person name="Aguilar M."/>
            <person name="Claverie J.M."/>
            <person name="Frickenhaus S."/>
            <person name="Gonzalez K."/>
            <person name="Herman E.K."/>
            <person name="Lin Y.C."/>
            <person name="Napier J."/>
            <person name="Ogata H."/>
            <person name="Sarno A.F."/>
            <person name="Shmutz J."/>
            <person name="Schroeder D."/>
            <person name="de Vargas C."/>
            <person name="Verret F."/>
            <person name="von Dassow P."/>
            <person name="Valentin K."/>
            <person name="Van de Peer Y."/>
            <person name="Wheeler G."/>
            <person name="Dacks J.B."/>
            <person name="Delwiche C.F."/>
            <person name="Dyhrman S.T."/>
            <person name="Glockner G."/>
            <person name="John U."/>
            <person name="Richards T."/>
            <person name="Worden A.Z."/>
            <person name="Zhang X."/>
            <person name="Grigoriev I.V."/>
            <person name="Allen A.E."/>
            <person name="Bidle K."/>
            <person name="Borodovsky M."/>
            <person name="Bowler C."/>
            <person name="Brownlee C."/>
            <person name="Cock J.M."/>
            <person name="Elias M."/>
            <person name="Gladyshev V.N."/>
            <person name="Groth M."/>
            <person name="Guda C."/>
            <person name="Hadaegh A."/>
            <person name="Iglesias-Rodriguez M.D."/>
            <person name="Jenkins J."/>
            <person name="Jones B.M."/>
            <person name="Lawson T."/>
            <person name="Leese F."/>
            <person name="Lindquist E."/>
            <person name="Lobanov A."/>
            <person name="Lomsadze A."/>
            <person name="Malik S.B."/>
            <person name="Marsh M.E."/>
            <person name="Mackinder L."/>
            <person name="Mock T."/>
            <person name="Mueller-Roeber B."/>
            <person name="Pagarete A."/>
            <person name="Parker M."/>
            <person name="Probert I."/>
            <person name="Quesneville H."/>
            <person name="Raines C."/>
            <person name="Rensing S.A."/>
            <person name="Riano-Pachon D.M."/>
            <person name="Richier S."/>
            <person name="Rokitta S."/>
            <person name="Shiraiwa Y."/>
            <person name="Soanes D.M."/>
            <person name="van der Giezen M."/>
            <person name="Wahlund T.M."/>
            <person name="Williams B."/>
            <person name="Wilson W."/>
            <person name="Wolfe G."/>
            <person name="Wurch L.L."/>
        </authorList>
    </citation>
    <scope>NUCLEOTIDE SEQUENCE</scope>
</reference>
<sequence>MLFALCVPFLGAVLTIPRSPDEMVRRAAAAVTRASQAGVRRQIVKLVVPDDQRSYKVFGAVPIQGTSAPEDLDPWPGGLKQQYPIALGLARELLQGVTGASERLITDQGATPAEDAAVCLFAGCDQLGRLREVDGMAGADRLLCLLNPQFKRLEDFSLWQRGEARSVVFERGYECSFAFEEFACRGEDVKLAGEQGVGEHGVGWCAFVFLDDGSEGTILHEGALPSRPEYSWLEAQINARHPSPRQLSRVDEEGLRFMRRGEEESGGATEREAPQSESER</sequence>
<name>A0A0D3KF91_EMIH1</name>
<dbReference type="HOGENOM" id="CLU_071171_0_0_1"/>
<proteinExistence type="predicted"/>
<protein>
    <recommendedName>
        <fullName evidence="3">DUF1995 domain-containing protein</fullName>
    </recommendedName>
</protein>
<reference evidence="4" key="2">
    <citation type="submission" date="2024-10" db="UniProtKB">
        <authorList>
            <consortium name="EnsemblProtists"/>
        </authorList>
    </citation>
    <scope>IDENTIFICATION</scope>
</reference>
<dbReference type="InterPro" id="IPR018962">
    <property type="entry name" value="DUF1995"/>
</dbReference>
<evidence type="ECO:0000259" key="3">
    <source>
        <dbReference type="Pfam" id="PF09353"/>
    </source>
</evidence>